<gene>
    <name evidence="3" type="ORF">MNB_SM-6-1077</name>
</gene>
<evidence type="ECO:0000313" key="3">
    <source>
        <dbReference type="EMBL" id="SFV68929.1"/>
    </source>
</evidence>
<keyword evidence="2" id="KW-0812">Transmembrane</keyword>
<dbReference type="AlphaFoldDB" id="A0A1W1CT33"/>
<proteinExistence type="predicted"/>
<feature type="coiled-coil region" evidence="1">
    <location>
        <begin position="360"/>
        <end position="394"/>
    </location>
</feature>
<protein>
    <submittedName>
        <fullName evidence="3">Uncharacterized protein</fullName>
    </submittedName>
</protein>
<name>A0A1W1CT33_9ZZZZ</name>
<sequence>MPENSIVFLYNQKAILYDGKCVKSADFHTSKQYFTAAIIPLKLLNTFSYKIANTTNNDEIAIQTEIKMYSEGGLNADKEYIVDYLKYDTGHDYLIEAFALSKENFDTYFKEYGKEISAIDMLFPRFLAYQALYDEKLNKNSNDLILCISDTESFAALYQNGRYIGHRMLSSLNEISKRTGIEVVKIKEYLTTKGLVASNYELNEKHILDSLQTILFKDMEKIMYSMNQKRSLFGFNGLERLFFDFNGNDIQGIDQFFIPYGYDALEIKKFDFEEDDKYGNISIYTDYIYKLHTKEQEDPEYYQHLNLSFLERKKPLTQYLTIKYGFVLAASIIISLAAYTFAEMILSSQTETITQKQALLLKEKQEAAKFEKKLLALKKEYRDLQKKDHTLENDIFIYENTLSAIPLIQETKYKRQRFMNDVVAALQKYKLNTLFIKQHDEKSMDIMLISDSNERENIAQFINELLKKNYHSVTTKQISLEKNIYKSLVRIKQ</sequence>
<keyword evidence="1" id="KW-0175">Coiled coil</keyword>
<keyword evidence="2" id="KW-0472">Membrane</keyword>
<dbReference type="EMBL" id="FPHK01000127">
    <property type="protein sequence ID" value="SFV68929.1"/>
    <property type="molecule type" value="Genomic_DNA"/>
</dbReference>
<evidence type="ECO:0000256" key="1">
    <source>
        <dbReference type="SAM" id="Coils"/>
    </source>
</evidence>
<reference evidence="3" key="1">
    <citation type="submission" date="2016-10" db="EMBL/GenBank/DDBJ databases">
        <authorList>
            <person name="de Groot N.N."/>
        </authorList>
    </citation>
    <scope>NUCLEOTIDE SEQUENCE</scope>
</reference>
<feature type="transmembrane region" description="Helical" evidence="2">
    <location>
        <begin position="322"/>
        <end position="342"/>
    </location>
</feature>
<accession>A0A1W1CT33</accession>
<keyword evidence="2" id="KW-1133">Transmembrane helix</keyword>
<organism evidence="3">
    <name type="scientific">hydrothermal vent metagenome</name>
    <dbReference type="NCBI Taxonomy" id="652676"/>
    <lineage>
        <taxon>unclassified sequences</taxon>
        <taxon>metagenomes</taxon>
        <taxon>ecological metagenomes</taxon>
    </lineage>
</organism>
<evidence type="ECO:0000256" key="2">
    <source>
        <dbReference type="SAM" id="Phobius"/>
    </source>
</evidence>